<feature type="compositionally biased region" description="Basic and acidic residues" evidence="5">
    <location>
        <begin position="402"/>
        <end position="413"/>
    </location>
</feature>
<feature type="transmembrane region" description="Helical" evidence="6">
    <location>
        <begin position="228"/>
        <end position="250"/>
    </location>
</feature>
<evidence type="ECO:0000256" key="4">
    <source>
        <dbReference type="ARBA" id="ARBA00023136"/>
    </source>
</evidence>
<dbReference type="AlphaFoldDB" id="A0AAD5WTI8"/>
<dbReference type="PANTHER" id="PTHR23423">
    <property type="entry name" value="ORGANIC SOLUTE TRANSPORTER-RELATED"/>
    <property type="match status" value="1"/>
</dbReference>
<evidence type="ECO:0000313" key="8">
    <source>
        <dbReference type="Proteomes" id="UP001201980"/>
    </source>
</evidence>
<evidence type="ECO:0000313" key="7">
    <source>
        <dbReference type="EMBL" id="KAJ2903762.1"/>
    </source>
</evidence>
<gene>
    <name evidence="7" type="ORF">MKZ38_009414</name>
</gene>
<feature type="transmembrane region" description="Helical" evidence="6">
    <location>
        <begin position="183"/>
        <end position="208"/>
    </location>
</feature>
<dbReference type="EMBL" id="JAKWBI020000072">
    <property type="protein sequence ID" value="KAJ2903762.1"/>
    <property type="molecule type" value="Genomic_DNA"/>
</dbReference>
<accession>A0AAD5WTI8</accession>
<dbReference type="Proteomes" id="UP001201980">
    <property type="component" value="Unassembled WGS sequence"/>
</dbReference>
<comment type="subcellular location">
    <subcellularLocation>
        <location evidence="1">Membrane</location>
        <topology evidence="1">Multi-pass membrane protein</topology>
    </subcellularLocation>
</comment>
<dbReference type="Pfam" id="PF03619">
    <property type="entry name" value="Solute_trans_a"/>
    <property type="match status" value="2"/>
</dbReference>
<dbReference type="SMART" id="SM01417">
    <property type="entry name" value="Solute_trans_a"/>
    <property type="match status" value="1"/>
</dbReference>
<organism evidence="7 8">
    <name type="scientific">Zalerion maritima</name>
    <dbReference type="NCBI Taxonomy" id="339359"/>
    <lineage>
        <taxon>Eukaryota</taxon>
        <taxon>Fungi</taxon>
        <taxon>Dikarya</taxon>
        <taxon>Ascomycota</taxon>
        <taxon>Pezizomycotina</taxon>
        <taxon>Sordariomycetes</taxon>
        <taxon>Lulworthiomycetidae</taxon>
        <taxon>Lulworthiales</taxon>
        <taxon>Lulworthiaceae</taxon>
        <taxon>Zalerion</taxon>
    </lineage>
</organism>
<feature type="region of interest" description="Disordered" evidence="5">
    <location>
        <begin position="504"/>
        <end position="658"/>
    </location>
</feature>
<feature type="transmembrane region" description="Helical" evidence="6">
    <location>
        <begin position="262"/>
        <end position="285"/>
    </location>
</feature>
<dbReference type="GO" id="GO:0016020">
    <property type="term" value="C:membrane"/>
    <property type="evidence" value="ECO:0007669"/>
    <property type="project" value="UniProtKB-SubCell"/>
</dbReference>
<keyword evidence="4 6" id="KW-0472">Membrane</keyword>
<evidence type="ECO:0008006" key="9">
    <source>
        <dbReference type="Google" id="ProtNLM"/>
    </source>
</evidence>
<feature type="compositionally biased region" description="Low complexity" evidence="5">
    <location>
        <begin position="456"/>
        <end position="471"/>
    </location>
</feature>
<feature type="compositionally biased region" description="Basic and acidic residues" evidence="5">
    <location>
        <begin position="537"/>
        <end position="563"/>
    </location>
</feature>
<reference evidence="7" key="1">
    <citation type="submission" date="2022-07" db="EMBL/GenBank/DDBJ databases">
        <title>Draft genome sequence of Zalerion maritima ATCC 34329, a (micro)plastics degrading marine fungus.</title>
        <authorList>
            <person name="Paco A."/>
            <person name="Goncalves M.F.M."/>
            <person name="Rocha-Santos T.A.P."/>
            <person name="Alves A."/>
        </authorList>
    </citation>
    <scope>NUCLEOTIDE SEQUENCE</scope>
    <source>
        <strain evidence="7">ATCC 34329</strain>
    </source>
</reference>
<feature type="compositionally biased region" description="Low complexity" evidence="5">
    <location>
        <begin position="580"/>
        <end position="593"/>
    </location>
</feature>
<sequence>MGFNLTCNSTLEDMRITSETAIVGSLTFHELALIIGGACTIIAILLSFYLMWMHALNYTKPREQRQYVWTHPDPALPPSPITMIQVAIIRILLMVPVYASSSFLQIYYYYHAVYFLVISDCYEAFAIASFFTLMCHYIAPDLHEQKNFFRNMHPVEPWVWPLGWFAKCCGGQRGIWRTPKSGLTWFNIVWIGIYHYCFIRVAMTVTAVLTQSFDRYCESSNSPVFAHIWVLTINSLAVTVAMYCVIQFYVQLREALAEHKPFLKVLAIKLVIFLAFWQSMAISVGTSTLEIVHATDTVAYPDLKVGIPALLICVEMSLFALMHLWAFPYQPYRSGAPKTYYPVPDPSSPGAPSPRENMHSAPAGGPLGLSAFVDALNVWDVAKAFGRGMRWLFCGVKRRKEDPSYQHTKDGMELGKTSMDNGYGYGPGQKSTDHLPIAQQFRRSTFGIPGSGSGYPSGSNSRRYQQQQMEAQGGGEESAGLIAHAQSSPSGGNPLTVASAGEGRQWGAAAQASSGYSSPAPGVIPQSPYEESGMGAYREEQLDDKTPRERRYDEAQRRQHEQRQQYQPQPQFDGEPHALQYPPQSQQQYPQRPYDVEDEDMVLPRQAFPNPAHFQGQQQQQQQQEHHQGRRIAGDPRQMRLPPKPRREPAQDETGETL</sequence>
<proteinExistence type="predicted"/>
<keyword evidence="8" id="KW-1185">Reference proteome</keyword>
<feature type="region of interest" description="Disordered" evidence="5">
    <location>
        <begin position="402"/>
        <end position="478"/>
    </location>
</feature>
<feature type="transmembrane region" description="Helical" evidence="6">
    <location>
        <begin position="87"/>
        <end position="108"/>
    </location>
</feature>
<evidence type="ECO:0000256" key="2">
    <source>
        <dbReference type="ARBA" id="ARBA00022692"/>
    </source>
</evidence>
<name>A0AAD5WTI8_9PEZI</name>
<feature type="compositionally biased region" description="Basic and acidic residues" evidence="5">
    <location>
        <begin position="624"/>
        <end position="638"/>
    </location>
</feature>
<evidence type="ECO:0000256" key="1">
    <source>
        <dbReference type="ARBA" id="ARBA00004141"/>
    </source>
</evidence>
<feature type="transmembrane region" description="Helical" evidence="6">
    <location>
        <begin position="31"/>
        <end position="52"/>
    </location>
</feature>
<evidence type="ECO:0000256" key="3">
    <source>
        <dbReference type="ARBA" id="ARBA00022989"/>
    </source>
</evidence>
<dbReference type="InterPro" id="IPR005178">
    <property type="entry name" value="Ostalpha/TMEM184C"/>
</dbReference>
<comment type="caution">
    <text evidence="7">The sequence shown here is derived from an EMBL/GenBank/DDBJ whole genome shotgun (WGS) entry which is preliminary data.</text>
</comment>
<feature type="compositionally biased region" description="Low complexity" evidence="5">
    <location>
        <begin position="507"/>
        <end position="521"/>
    </location>
</feature>
<feature type="transmembrane region" description="Helical" evidence="6">
    <location>
        <begin position="114"/>
        <end position="139"/>
    </location>
</feature>
<keyword evidence="3 6" id="KW-1133">Transmembrane helix</keyword>
<evidence type="ECO:0000256" key="5">
    <source>
        <dbReference type="SAM" id="MobiDB-lite"/>
    </source>
</evidence>
<evidence type="ECO:0000256" key="6">
    <source>
        <dbReference type="SAM" id="Phobius"/>
    </source>
</evidence>
<protein>
    <recommendedName>
        <fullName evidence="9">DUF300-domain-containing protein</fullName>
    </recommendedName>
</protein>
<keyword evidence="2 6" id="KW-0812">Transmembrane</keyword>
<feature type="transmembrane region" description="Helical" evidence="6">
    <location>
        <begin position="305"/>
        <end position="327"/>
    </location>
</feature>